<dbReference type="Proteomes" id="UP000789342">
    <property type="component" value="Unassembled WGS sequence"/>
</dbReference>
<keyword evidence="2" id="KW-1185">Reference proteome</keyword>
<organism evidence="1 2">
    <name type="scientific">Acaulospora morrowiae</name>
    <dbReference type="NCBI Taxonomy" id="94023"/>
    <lineage>
        <taxon>Eukaryota</taxon>
        <taxon>Fungi</taxon>
        <taxon>Fungi incertae sedis</taxon>
        <taxon>Mucoromycota</taxon>
        <taxon>Glomeromycotina</taxon>
        <taxon>Glomeromycetes</taxon>
        <taxon>Diversisporales</taxon>
        <taxon>Acaulosporaceae</taxon>
        <taxon>Acaulospora</taxon>
    </lineage>
</organism>
<comment type="caution">
    <text evidence="1">The sequence shown here is derived from an EMBL/GenBank/DDBJ whole genome shotgun (WGS) entry which is preliminary data.</text>
</comment>
<reference evidence="1" key="1">
    <citation type="submission" date="2021-06" db="EMBL/GenBank/DDBJ databases">
        <authorList>
            <person name="Kallberg Y."/>
            <person name="Tangrot J."/>
            <person name="Rosling A."/>
        </authorList>
    </citation>
    <scope>NUCLEOTIDE SEQUENCE</scope>
    <source>
        <strain evidence="1">CL551</strain>
    </source>
</reference>
<protein>
    <submittedName>
        <fullName evidence="1">9478_t:CDS:1</fullName>
    </submittedName>
</protein>
<proteinExistence type="predicted"/>
<dbReference type="EMBL" id="CAJVPV010000339">
    <property type="protein sequence ID" value="CAG8452269.1"/>
    <property type="molecule type" value="Genomic_DNA"/>
</dbReference>
<gene>
    <name evidence="1" type="ORF">AMORRO_LOCUS958</name>
</gene>
<dbReference type="AlphaFoldDB" id="A0A9N8YTV3"/>
<sequence>MDIPSRVRSVVENINFRTILFNRVPNSNAVFDAIRENGKWSRHDTIFMGNHAFATVMRMEAGTHVDETDPRILKYASSILWKEAPSQSKQIYIDCARQ</sequence>
<accession>A0A9N8YTV3</accession>
<evidence type="ECO:0000313" key="2">
    <source>
        <dbReference type="Proteomes" id="UP000789342"/>
    </source>
</evidence>
<feature type="non-terminal residue" evidence="1">
    <location>
        <position position="98"/>
    </location>
</feature>
<name>A0A9N8YTV3_9GLOM</name>
<evidence type="ECO:0000313" key="1">
    <source>
        <dbReference type="EMBL" id="CAG8452269.1"/>
    </source>
</evidence>